<evidence type="ECO:0000256" key="2">
    <source>
        <dbReference type="ARBA" id="ARBA00022448"/>
    </source>
</evidence>
<feature type="transmembrane region" description="Helical" evidence="10">
    <location>
        <begin position="158"/>
        <end position="176"/>
    </location>
</feature>
<name>A0ABS1KXD6_9BACT</name>
<evidence type="ECO:0000256" key="4">
    <source>
        <dbReference type="ARBA" id="ARBA00022692"/>
    </source>
</evidence>
<comment type="function">
    <text evidence="10">Na(+)/H(+) antiporter that extrudes sodium in exchange for external protons.</text>
</comment>
<dbReference type="Proteomes" id="UP000613030">
    <property type="component" value="Unassembled WGS sequence"/>
</dbReference>
<dbReference type="RefSeq" id="WP_202013717.1">
    <property type="nucleotide sequence ID" value="NZ_JAERRB010000009.1"/>
</dbReference>
<dbReference type="Pfam" id="PF00999">
    <property type="entry name" value="Na_H_Exchanger"/>
    <property type="match status" value="1"/>
</dbReference>
<keyword evidence="3 10" id="KW-1003">Cell membrane</keyword>
<feature type="transmembrane region" description="Helical" evidence="10">
    <location>
        <begin position="347"/>
        <end position="368"/>
    </location>
</feature>
<dbReference type="InterPro" id="IPR006153">
    <property type="entry name" value="Cation/H_exchanger_TM"/>
</dbReference>
<keyword evidence="10" id="KW-0050">Antiport</keyword>
<organism evidence="12 13">
    <name type="scientific">Chryseolinea lacunae</name>
    <dbReference type="NCBI Taxonomy" id="2801331"/>
    <lineage>
        <taxon>Bacteria</taxon>
        <taxon>Pseudomonadati</taxon>
        <taxon>Bacteroidota</taxon>
        <taxon>Cytophagia</taxon>
        <taxon>Cytophagales</taxon>
        <taxon>Fulvivirgaceae</taxon>
        <taxon>Chryseolinea</taxon>
    </lineage>
</organism>
<dbReference type="NCBIfam" id="TIGR00831">
    <property type="entry name" value="a_cpa1"/>
    <property type="match status" value="1"/>
</dbReference>
<keyword evidence="8 10" id="KW-0472">Membrane</keyword>
<keyword evidence="5 10" id="KW-1133">Transmembrane helix</keyword>
<dbReference type="InterPro" id="IPR018422">
    <property type="entry name" value="Cation/H_exchanger_CPA1"/>
</dbReference>
<feature type="transmembrane region" description="Helical" evidence="10">
    <location>
        <begin position="54"/>
        <end position="71"/>
    </location>
</feature>
<comment type="caution">
    <text evidence="12">The sequence shown here is derived from an EMBL/GenBank/DDBJ whole genome shotgun (WGS) entry which is preliminary data.</text>
</comment>
<protein>
    <submittedName>
        <fullName evidence="12">Na+/H+ antiporter</fullName>
    </submittedName>
</protein>
<dbReference type="PANTHER" id="PTHR10110:SF86">
    <property type="entry name" value="SODIUM_HYDROGEN EXCHANGER 7"/>
    <property type="match status" value="1"/>
</dbReference>
<gene>
    <name evidence="12" type="ORF">JI741_22740</name>
</gene>
<accession>A0ABS1KXD6</accession>
<evidence type="ECO:0000313" key="12">
    <source>
        <dbReference type="EMBL" id="MBL0744069.1"/>
    </source>
</evidence>
<proteinExistence type="inferred from homology"/>
<keyword evidence="7 10" id="KW-0406">Ion transport</keyword>
<dbReference type="Gene3D" id="6.10.140.1330">
    <property type="match status" value="1"/>
</dbReference>
<comment type="caution">
    <text evidence="10">Lacks conserved residue(s) required for the propagation of feature annotation.</text>
</comment>
<evidence type="ECO:0000256" key="3">
    <source>
        <dbReference type="ARBA" id="ARBA00022475"/>
    </source>
</evidence>
<dbReference type="EMBL" id="JAERRB010000009">
    <property type="protein sequence ID" value="MBL0744069.1"/>
    <property type="molecule type" value="Genomic_DNA"/>
</dbReference>
<evidence type="ECO:0000256" key="9">
    <source>
        <dbReference type="ARBA" id="ARBA00023201"/>
    </source>
</evidence>
<sequence length="526" mass="58110">MENIATVIILLAVVTALAEVTDRIKVPYPILLVLAGIAISLVPGLPVITLNPEVVFLVFLPPILYAAAWTTSLAEFKAARRSITLLATGCVIFTTCAVAWVAHIFIPDLSWPEAFVLGAIISPPDAVAAAAATKGLAIPKRVTTILEGESLVNDATGLIAYKYAVAAVVTGVFNVWEAGLQFFVVAGVGIVLGLLVGLVFKWIHKLTPDNPTTDTTLTFLAPFVAYLSAESIHVSGVLAVVVCGLYLGRQSSKIFSQQGRLQAYGVWDTVIFMLNGIIFILIGLQLRVVMEGMEEHSFGTLLWYGAIVSVAVILGRIIWVYPGTYIPRIIKRIRTTEPKPSMKTVTVVAWSGMRGVVSLAAALALPLTTMGDEPFHNRNLIIFLTFCVILSTLVLQGLTLRPLINWLGIEVDNAEHEREQQARLRIASSVIEHIEENYSLALSDEVLNQIKTKYEIRIQRIRKDQTQQRLAEQEINEFHRIQKELLNRERELTLSLRDQGKISDEALRKIEYELDLEETRLILEQA</sequence>
<reference evidence="12 13" key="1">
    <citation type="submission" date="2021-01" db="EMBL/GenBank/DDBJ databases">
        <title>Chryseolinea sp. Jin1 Genome sequencing and assembly.</title>
        <authorList>
            <person name="Kim I."/>
        </authorList>
    </citation>
    <scope>NUCLEOTIDE SEQUENCE [LARGE SCALE GENOMIC DNA]</scope>
    <source>
        <strain evidence="12 13">Jin1</strain>
    </source>
</reference>
<keyword evidence="2 10" id="KW-0813">Transport</keyword>
<feature type="transmembrane region" description="Helical" evidence="10">
    <location>
        <begin position="183"/>
        <end position="203"/>
    </location>
</feature>
<comment type="similarity">
    <text evidence="10">Belongs to the monovalent cation:proton antiporter 1 (CPA1) transporter (TC 2.A.36) family.</text>
</comment>
<keyword evidence="6 10" id="KW-0915">Sodium</keyword>
<dbReference type="PANTHER" id="PTHR10110">
    <property type="entry name" value="SODIUM/HYDROGEN EXCHANGER"/>
    <property type="match status" value="1"/>
</dbReference>
<keyword evidence="9 10" id="KW-0739">Sodium transport</keyword>
<feature type="domain" description="Cation/H+ exchanger transmembrane" evidence="11">
    <location>
        <begin position="10"/>
        <end position="406"/>
    </location>
</feature>
<feature type="transmembrane region" description="Helical" evidence="10">
    <location>
        <begin position="380"/>
        <end position="400"/>
    </location>
</feature>
<evidence type="ECO:0000256" key="7">
    <source>
        <dbReference type="ARBA" id="ARBA00023065"/>
    </source>
</evidence>
<evidence type="ECO:0000259" key="11">
    <source>
        <dbReference type="Pfam" id="PF00999"/>
    </source>
</evidence>
<feature type="transmembrane region" description="Helical" evidence="10">
    <location>
        <begin position="83"/>
        <end position="102"/>
    </location>
</feature>
<evidence type="ECO:0000256" key="6">
    <source>
        <dbReference type="ARBA" id="ARBA00023053"/>
    </source>
</evidence>
<feature type="transmembrane region" description="Helical" evidence="10">
    <location>
        <begin position="28"/>
        <end position="47"/>
    </location>
</feature>
<evidence type="ECO:0000256" key="5">
    <source>
        <dbReference type="ARBA" id="ARBA00022989"/>
    </source>
</evidence>
<keyword evidence="4 10" id="KW-0812">Transmembrane</keyword>
<evidence type="ECO:0000256" key="8">
    <source>
        <dbReference type="ARBA" id="ARBA00023136"/>
    </source>
</evidence>
<dbReference type="InterPro" id="IPR004705">
    <property type="entry name" value="Cation/H_exchanger_CPA1_bac"/>
</dbReference>
<evidence type="ECO:0000256" key="10">
    <source>
        <dbReference type="RuleBase" id="RU366002"/>
    </source>
</evidence>
<feature type="transmembrane region" description="Helical" evidence="10">
    <location>
        <begin position="269"/>
        <end position="289"/>
    </location>
</feature>
<comment type="subcellular location">
    <subcellularLocation>
        <location evidence="1 10">Cell membrane</location>
        <topology evidence="1 10">Multi-pass membrane protein</topology>
    </subcellularLocation>
</comment>
<feature type="transmembrane region" description="Helical" evidence="10">
    <location>
        <begin position="223"/>
        <end position="248"/>
    </location>
</feature>
<keyword evidence="13" id="KW-1185">Reference proteome</keyword>
<evidence type="ECO:0000313" key="13">
    <source>
        <dbReference type="Proteomes" id="UP000613030"/>
    </source>
</evidence>
<evidence type="ECO:0000256" key="1">
    <source>
        <dbReference type="ARBA" id="ARBA00004651"/>
    </source>
</evidence>
<feature type="transmembrane region" description="Helical" evidence="10">
    <location>
        <begin position="301"/>
        <end position="326"/>
    </location>
</feature>